<dbReference type="AlphaFoldDB" id="A0AAN8K794"/>
<proteinExistence type="predicted"/>
<accession>A0AAN8K794</accession>
<keyword evidence="2" id="KW-1185">Reference proteome</keyword>
<evidence type="ECO:0000313" key="2">
    <source>
        <dbReference type="Proteomes" id="UP001347796"/>
    </source>
</evidence>
<comment type="caution">
    <text evidence="1">The sequence shown here is derived from an EMBL/GenBank/DDBJ whole genome shotgun (WGS) entry which is preliminary data.</text>
</comment>
<evidence type="ECO:0000313" key="1">
    <source>
        <dbReference type="EMBL" id="KAK6189778.1"/>
    </source>
</evidence>
<gene>
    <name evidence="1" type="ORF">SNE40_001772</name>
</gene>
<dbReference type="Proteomes" id="UP001347796">
    <property type="component" value="Unassembled WGS sequence"/>
</dbReference>
<protein>
    <submittedName>
        <fullName evidence="1">Uncharacterized protein</fullName>
    </submittedName>
</protein>
<sequence>MEESVFNQREESEKNLKMSMESASNRIYNCDVEVICLQVFRCFPQRYLEARQLSLSDATSQEESTCPRLQTLPQSLQAQNLQVG</sequence>
<reference evidence="1 2" key="1">
    <citation type="submission" date="2024-01" db="EMBL/GenBank/DDBJ databases">
        <title>The genome of the rayed Mediterranean limpet Patella caerulea (Linnaeus, 1758).</title>
        <authorList>
            <person name="Anh-Thu Weber A."/>
            <person name="Halstead-Nussloch G."/>
        </authorList>
    </citation>
    <scope>NUCLEOTIDE SEQUENCE [LARGE SCALE GENOMIC DNA]</scope>
    <source>
        <strain evidence="1">AATW-2023a</strain>
        <tissue evidence="1">Whole specimen</tissue>
    </source>
</reference>
<organism evidence="1 2">
    <name type="scientific">Patella caerulea</name>
    <name type="common">Rayed Mediterranean limpet</name>
    <dbReference type="NCBI Taxonomy" id="87958"/>
    <lineage>
        <taxon>Eukaryota</taxon>
        <taxon>Metazoa</taxon>
        <taxon>Spiralia</taxon>
        <taxon>Lophotrochozoa</taxon>
        <taxon>Mollusca</taxon>
        <taxon>Gastropoda</taxon>
        <taxon>Patellogastropoda</taxon>
        <taxon>Patelloidea</taxon>
        <taxon>Patellidae</taxon>
        <taxon>Patella</taxon>
    </lineage>
</organism>
<name>A0AAN8K794_PATCE</name>
<dbReference type="EMBL" id="JAZGQO010000002">
    <property type="protein sequence ID" value="KAK6189778.1"/>
    <property type="molecule type" value="Genomic_DNA"/>
</dbReference>